<feature type="transmembrane region" description="Helical" evidence="7">
    <location>
        <begin position="234"/>
        <end position="255"/>
    </location>
</feature>
<dbReference type="InterPro" id="IPR050982">
    <property type="entry name" value="Auxin_biosynth/cation_transpt"/>
</dbReference>
<keyword evidence="7" id="KW-1133">Transmembrane helix</keyword>
<keyword evidence="2 6" id="KW-0285">Flavoprotein</keyword>
<dbReference type="SUPFAM" id="SSF51905">
    <property type="entry name" value="FAD/NAD(P)-binding domain"/>
    <property type="match status" value="2"/>
</dbReference>
<accession>A0AAV5FRX1</accession>
<dbReference type="PRINTS" id="PR00368">
    <property type="entry name" value="FADPNR"/>
</dbReference>
<evidence type="ECO:0000256" key="2">
    <source>
        <dbReference type="ARBA" id="ARBA00022630"/>
    </source>
</evidence>
<keyword evidence="3 6" id="KW-0274">FAD</keyword>
<keyword evidence="7" id="KW-0812">Transmembrane</keyword>
<comment type="catalytic activity">
    <reaction evidence="5">
        <text>indole-3-pyruvate + NADPH + O2 + H(+) = (indol-3-yl)acetate + CO2 + NADP(+) + H2O</text>
        <dbReference type="Rhea" id="RHEA:34331"/>
        <dbReference type="ChEBI" id="CHEBI:15377"/>
        <dbReference type="ChEBI" id="CHEBI:15378"/>
        <dbReference type="ChEBI" id="CHEBI:15379"/>
        <dbReference type="ChEBI" id="CHEBI:16526"/>
        <dbReference type="ChEBI" id="CHEBI:17640"/>
        <dbReference type="ChEBI" id="CHEBI:30854"/>
        <dbReference type="ChEBI" id="CHEBI:57783"/>
        <dbReference type="ChEBI" id="CHEBI:58349"/>
        <dbReference type="EC" id="1.14.13.168"/>
    </reaction>
</comment>
<evidence type="ECO:0000313" key="8">
    <source>
        <dbReference type="EMBL" id="GJN38429.1"/>
    </source>
</evidence>
<sequence>MDDYFFSRRTIWVNGPIIVGAGPAGLAVAACLREQGVPFVVLEGGDCIASAWKKRTYDSPKLLIQHKQFRELPRMPFPEHYPEYPTPRQFIDYLEQYAAKFEIRPMYNTAVQAARYDETSGLWRVATASLGGVTEEFCGRWFVVATGEDAESKIPYIPGLSGFDGEVTHFSNYRSGESYRGKRVLVVGCGNSGMEVSLDLCNHGARPSLVVRDAVHVLPGEVVGKSILDLAVLLLRWLPLWLVDKILVLLAWLLLGDLTRFGFRRPTRGPLEIMDTHGSTPVLDYGAVARIRAGDIQVLPEVVRFTNDQFELIDGRAIDADAVILATGYHIAVPQWLQLLAQCNKEVFNHDGRYHNIASWKWKGQCGLYAVGFRHHDVLSAPYTDAMHIANDVGSIWREETKPTKRTGGTRRRRCSAVIF</sequence>
<reference evidence="8" key="2">
    <citation type="submission" date="2021-12" db="EMBL/GenBank/DDBJ databases">
        <title>Resequencing data analysis of finger millet.</title>
        <authorList>
            <person name="Hatakeyama M."/>
            <person name="Aluri S."/>
            <person name="Balachadran M.T."/>
            <person name="Sivarajan S.R."/>
            <person name="Poveda L."/>
            <person name="Shimizu-Inatsugi R."/>
            <person name="Schlapbach R."/>
            <person name="Sreeman S.M."/>
            <person name="Shimizu K.K."/>
        </authorList>
    </citation>
    <scope>NUCLEOTIDE SEQUENCE</scope>
</reference>
<dbReference type="GO" id="GO:0004499">
    <property type="term" value="F:N,N-dimethylaniline monooxygenase activity"/>
    <property type="evidence" value="ECO:0007669"/>
    <property type="project" value="InterPro"/>
</dbReference>
<dbReference type="InterPro" id="IPR020946">
    <property type="entry name" value="Flavin_mOase-like"/>
</dbReference>
<reference evidence="8" key="1">
    <citation type="journal article" date="2018" name="DNA Res.">
        <title>Multiple hybrid de novo genome assembly of finger millet, an orphan allotetraploid crop.</title>
        <authorList>
            <person name="Hatakeyama M."/>
            <person name="Aluri S."/>
            <person name="Balachadran M.T."/>
            <person name="Sivarajan S.R."/>
            <person name="Patrignani A."/>
            <person name="Gruter S."/>
            <person name="Poveda L."/>
            <person name="Shimizu-Inatsugi R."/>
            <person name="Baeten J."/>
            <person name="Francoijs K.J."/>
            <person name="Nataraja K.N."/>
            <person name="Reddy Y.A.N."/>
            <person name="Phadnis S."/>
            <person name="Ravikumar R.L."/>
            <person name="Schlapbach R."/>
            <person name="Sreeman S.M."/>
            <person name="Shimizu K.K."/>
        </authorList>
    </citation>
    <scope>NUCLEOTIDE SEQUENCE</scope>
</reference>
<gene>
    <name evidence="8" type="primary">gb27467</name>
    <name evidence="8" type="ORF">PR202_gb27467</name>
</gene>
<dbReference type="Gene3D" id="3.50.50.60">
    <property type="entry name" value="FAD/NAD(P)-binding domain"/>
    <property type="match status" value="1"/>
</dbReference>
<name>A0AAV5FRX1_ELECO</name>
<keyword evidence="7" id="KW-0472">Membrane</keyword>
<keyword evidence="4 6" id="KW-0560">Oxidoreductase</keyword>
<keyword evidence="6" id="KW-0503">Monooxygenase</keyword>
<proteinExistence type="inferred from homology"/>
<dbReference type="EC" id="1.-.-.-" evidence="6"/>
<dbReference type="GO" id="GO:0050660">
    <property type="term" value="F:flavin adenine dinucleotide binding"/>
    <property type="evidence" value="ECO:0007669"/>
    <property type="project" value="InterPro"/>
</dbReference>
<dbReference type="EMBL" id="BQKI01000096">
    <property type="protein sequence ID" value="GJN38429.1"/>
    <property type="molecule type" value="Genomic_DNA"/>
</dbReference>
<dbReference type="InterPro" id="IPR036188">
    <property type="entry name" value="FAD/NAD-bd_sf"/>
</dbReference>
<dbReference type="PRINTS" id="PR00469">
    <property type="entry name" value="PNDRDTASEII"/>
</dbReference>
<comment type="cofactor">
    <cofactor evidence="6">
        <name>FAD</name>
        <dbReference type="ChEBI" id="CHEBI:57692"/>
    </cofactor>
</comment>
<organism evidence="8 9">
    <name type="scientific">Eleusine coracana subsp. coracana</name>
    <dbReference type="NCBI Taxonomy" id="191504"/>
    <lineage>
        <taxon>Eukaryota</taxon>
        <taxon>Viridiplantae</taxon>
        <taxon>Streptophyta</taxon>
        <taxon>Embryophyta</taxon>
        <taxon>Tracheophyta</taxon>
        <taxon>Spermatophyta</taxon>
        <taxon>Magnoliopsida</taxon>
        <taxon>Liliopsida</taxon>
        <taxon>Poales</taxon>
        <taxon>Poaceae</taxon>
        <taxon>PACMAD clade</taxon>
        <taxon>Chloridoideae</taxon>
        <taxon>Cynodonteae</taxon>
        <taxon>Eleusininae</taxon>
        <taxon>Eleusine</taxon>
    </lineage>
</organism>
<evidence type="ECO:0000256" key="4">
    <source>
        <dbReference type="ARBA" id="ARBA00023002"/>
    </source>
</evidence>
<protein>
    <recommendedName>
        <fullName evidence="6">Flavin-containing monooxygenase</fullName>
        <ecNumber evidence="6">1.-.-.-</ecNumber>
    </recommendedName>
</protein>
<evidence type="ECO:0000256" key="3">
    <source>
        <dbReference type="ARBA" id="ARBA00022827"/>
    </source>
</evidence>
<dbReference type="Proteomes" id="UP001054889">
    <property type="component" value="Unassembled WGS sequence"/>
</dbReference>
<evidence type="ECO:0000256" key="1">
    <source>
        <dbReference type="ARBA" id="ARBA00009183"/>
    </source>
</evidence>
<dbReference type="GO" id="GO:0050661">
    <property type="term" value="F:NADP binding"/>
    <property type="evidence" value="ECO:0007669"/>
    <property type="project" value="InterPro"/>
</dbReference>
<dbReference type="AlphaFoldDB" id="A0AAV5FRX1"/>
<dbReference type="PANTHER" id="PTHR43539">
    <property type="entry name" value="FLAVIN-BINDING MONOOXYGENASE-LIKE PROTEIN (AFU_ORTHOLOGUE AFUA_4G09220)"/>
    <property type="match status" value="1"/>
</dbReference>
<evidence type="ECO:0000256" key="6">
    <source>
        <dbReference type="RuleBase" id="RU361177"/>
    </source>
</evidence>
<dbReference type="GO" id="GO:0103075">
    <property type="term" value="F:indole-3-pyruvate monooxygenase activity"/>
    <property type="evidence" value="ECO:0007669"/>
    <property type="project" value="UniProtKB-EC"/>
</dbReference>
<dbReference type="Pfam" id="PF00743">
    <property type="entry name" value="FMO-like"/>
    <property type="match status" value="1"/>
</dbReference>
<keyword evidence="9" id="KW-1185">Reference proteome</keyword>
<evidence type="ECO:0000256" key="7">
    <source>
        <dbReference type="SAM" id="Phobius"/>
    </source>
</evidence>
<evidence type="ECO:0000256" key="5">
    <source>
        <dbReference type="ARBA" id="ARBA00047707"/>
    </source>
</evidence>
<evidence type="ECO:0000313" key="9">
    <source>
        <dbReference type="Proteomes" id="UP001054889"/>
    </source>
</evidence>
<comment type="similarity">
    <text evidence="1 6">Belongs to the FMO family.</text>
</comment>
<comment type="caution">
    <text evidence="8">The sequence shown here is derived from an EMBL/GenBank/DDBJ whole genome shotgun (WGS) entry which is preliminary data.</text>
</comment>
<dbReference type="PANTHER" id="PTHR43539:SF11">
    <property type="entry name" value="INDOLE-3-PYRUVATE MONOOXYGENASE YUCCA8-RELATED"/>
    <property type="match status" value="1"/>
</dbReference>